<protein>
    <submittedName>
        <fullName evidence="2">Uncharacterized protein</fullName>
    </submittedName>
</protein>
<organism evidence="2 3">
    <name type="scientific">Vespula maculifrons</name>
    <name type="common">Eastern yellow jacket</name>
    <name type="synonym">Wasp</name>
    <dbReference type="NCBI Taxonomy" id="7453"/>
    <lineage>
        <taxon>Eukaryota</taxon>
        <taxon>Metazoa</taxon>
        <taxon>Ecdysozoa</taxon>
        <taxon>Arthropoda</taxon>
        <taxon>Hexapoda</taxon>
        <taxon>Insecta</taxon>
        <taxon>Pterygota</taxon>
        <taxon>Neoptera</taxon>
        <taxon>Endopterygota</taxon>
        <taxon>Hymenoptera</taxon>
        <taxon>Apocrita</taxon>
        <taxon>Aculeata</taxon>
        <taxon>Vespoidea</taxon>
        <taxon>Vespidae</taxon>
        <taxon>Vespinae</taxon>
        <taxon>Vespula</taxon>
    </lineage>
</organism>
<keyword evidence="3" id="KW-1185">Reference proteome</keyword>
<evidence type="ECO:0000313" key="2">
    <source>
        <dbReference type="EMBL" id="KAL2730099.1"/>
    </source>
</evidence>
<evidence type="ECO:0000256" key="1">
    <source>
        <dbReference type="SAM" id="MobiDB-lite"/>
    </source>
</evidence>
<reference evidence="2 3" key="1">
    <citation type="journal article" date="2024" name="Ann. Entomol. Soc. Am.">
        <title>Genomic analyses of the southern and eastern yellowjacket wasps (Hymenoptera: Vespidae) reveal evolutionary signatures of social life.</title>
        <authorList>
            <person name="Catto M.A."/>
            <person name="Caine P.B."/>
            <person name="Orr S.E."/>
            <person name="Hunt B.G."/>
            <person name="Goodisman M.A.D."/>
        </authorList>
    </citation>
    <scope>NUCLEOTIDE SEQUENCE [LARGE SCALE GENOMIC DNA]</scope>
    <source>
        <strain evidence="2">232</strain>
        <tissue evidence="2">Head and thorax</tissue>
    </source>
</reference>
<dbReference type="Proteomes" id="UP001607303">
    <property type="component" value="Unassembled WGS sequence"/>
</dbReference>
<comment type="caution">
    <text evidence="2">The sequence shown here is derived from an EMBL/GenBank/DDBJ whole genome shotgun (WGS) entry which is preliminary data.</text>
</comment>
<accession>A0ABD2BBJ1</accession>
<gene>
    <name evidence="2" type="ORF">V1477_015910</name>
</gene>
<dbReference type="AlphaFoldDB" id="A0ABD2BBJ1"/>
<evidence type="ECO:0000313" key="3">
    <source>
        <dbReference type="Proteomes" id="UP001607303"/>
    </source>
</evidence>
<feature type="region of interest" description="Disordered" evidence="1">
    <location>
        <begin position="287"/>
        <end position="308"/>
    </location>
</feature>
<name>A0ABD2BBJ1_VESMC</name>
<sequence length="449" mass="51680">MASRISGPPARTSWIFPSSASSVTLGARLDVKMHNSNIEKIIAFFFRRYDRISRSNTRFENFMADPTWWAPVNNEAKRSRHTTMAEGTFAVKRYTRLFRAIHRSRKAGCWQDVAFVQRCFDQSNNTTGRITKQDFRLICIPLIEYLAESQGSPIRERKYLDDSYVYEIAKGVHYTVRHVYRHRIVIKLGSSMKNGSRSGGTNLSFLYQASSDGDPTPRARLNATATLKRHRPRTTMGTKRLAVFRIGFVSFPGWTTGVICHAFSTSPISSWIFFSAFSSPPGYLANHKARDAGRSTNKKSPNKDTRIRSRKTSTLQILFLRFRPRENYFREERKEKNNTENTSRSVTTAFQRFESGRLDDTRINIPRADARGSCLLCPELQLNWHINPRTKREISAGGVRQGRSHPFDAYIRTNHTRFSHPERFDSAWIELVIFGVFSKISKNVQYSSD</sequence>
<proteinExistence type="predicted"/>
<dbReference type="EMBL" id="JAYRBN010000091">
    <property type="protein sequence ID" value="KAL2730099.1"/>
    <property type="molecule type" value="Genomic_DNA"/>
</dbReference>